<evidence type="ECO:0008006" key="3">
    <source>
        <dbReference type="Google" id="ProtNLM"/>
    </source>
</evidence>
<protein>
    <recommendedName>
        <fullName evidence="3">DUF5125 domain-containing protein</fullName>
    </recommendedName>
</protein>
<comment type="caution">
    <text evidence="1">The sequence shown here is derived from an EMBL/GenBank/DDBJ whole genome shotgun (WGS) entry which is preliminary data.</text>
</comment>
<organism evidence="1 2">
    <name type="scientific">Maribellus luteus</name>
    <dbReference type="NCBI Taxonomy" id="2305463"/>
    <lineage>
        <taxon>Bacteria</taxon>
        <taxon>Pseudomonadati</taxon>
        <taxon>Bacteroidota</taxon>
        <taxon>Bacteroidia</taxon>
        <taxon>Marinilabiliales</taxon>
        <taxon>Prolixibacteraceae</taxon>
        <taxon>Maribellus</taxon>
    </lineage>
</organism>
<dbReference type="Proteomes" id="UP000265926">
    <property type="component" value="Unassembled WGS sequence"/>
</dbReference>
<gene>
    <name evidence="1" type="ORF">D1614_09360</name>
</gene>
<accession>A0A399T3H8</accession>
<dbReference type="RefSeq" id="WP_119437649.1">
    <property type="nucleotide sequence ID" value="NZ_QWGR01000004.1"/>
</dbReference>
<reference evidence="1 2" key="1">
    <citation type="submission" date="2018-08" db="EMBL/GenBank/DDBJ databases">
        <title>Pallidiluteibacterium maritimus gen. nov., sp. nov., isolated from coastal sediment.</title>
        <authorList>
            <person name="Zhou L.Y."/>
        </authorList>
    </citation>
    <scope>NUCLEOTIDE SEQUENCE [LARGE SCALE GENOMIC DNA]</scope>
    <source>
        <strain evidence="1 2">XSD2</strain>
    </source>
</reference>
<name>A0A399T3H8_9BACT</name>
<evidence type="ECO:0000313" key="1">
    <source>
        <dbReference type="EMBL" id="RIJ48727.1"/>
    </source>
</evidence>
<keyword evidence="2" id="KW-1185">Reference proteome</keyword>
<dbReference type="PROSITE" id="PS51257">
    <property type="entry name" value="PROKAR_LIPOPROTEIN"/>
    <property type="match status" value="1"/>
</dbReference>
<dbReference type="AlphaFoldDB" id="A0A399T3H8"/>
<dbReference type="EMBL" id="QWGR01000004">
    <property type="protein sequence ID" value="RIJ48727.1"/>
    <property type="molecule type" value="Genomic_DNA"/>
</dbReference>
<proteinExistence type="predicted"/>
<sequence>MNSIYKIFMLIGVLGLFFASCDDEYGPRKESIPVFEAVTVTPASFTFGDSITLNARMSDPATILATLKYEVVSEGRVVASGVIPMAGDTFLVNQSIFIPLLNNQADNSDVVVNLVAANVLKGKDSYQVTGLTGKRPVYNQLYLVTDDGTVAMLSPRSSDKNKFEATELTFETSFRFKVAEKLNADKTIDYSGAVFGNVNGQMAMISEAGESAFAYTPNADYTKAFVYDNYAFGVATTGSNLGADDLALSAFGNQDIYGESFRTLKRTLENGKTYQVFGKLGDASNIYNPDFFERISDSQVKFLGATGEYTLYYNPVRKNIFVGVDNPAYPEYLLACGWGLGYPTNVTSDEINAVYPGHKRVHTDWGFGNVMNYVLLRQISAGVYQGTFYTPGDQDHYAGFKPFENTGWANEKKAGQFTFTGEQIISGDNNWDIPNGENDPVIESANYRFTINLNDNTVHIEKVTL</sequence>
<evidence type="ECO:0000313" key="2">
    <source>
        <dbReference type="Proteomes" id="UP000265926"/>
    </source>
</evidence>
<dbReference type="OrthoDB" id="994479at2"/>